<protein>
    <submittedName>
        <fullName evidence="3">Uncharacterized protein</fullName>
    </submittedName>
</protein>
<evidence type="ECO:0000313" key="4">
    <source>
        <dbReference type="Proteomes" id="UP000596660"/>
    </source>
</evidence>
<evidence type="ECO:0000256" key="2">
    <source>
        <dbReference type="SAM" id="MobiDB-lite"/>
    </source>
</evidence>
<organism evidence="3 4">
    <name type="scientific">Chenopodium quinoa</name>
    <name type="common">Quinoa</name>
    <dbReference type="NCBI Taxonomy" id="63459"/>
    <lineage>
        <taxon>Eukaryota</taxon>
        <taxon>Viridiplantae</taxon>
        <taxon>Streptophyta</taxon>
        <taxon>Embryophyta</taxon>
        <taxon>Tracheophyta</taxon>
        <taxon>Spermatophyta</taxon>
        <taxon>Magnoliopsida</taxon>
        <taxon>eudicotyledons</taxon>
        <taxon>Gunneridae</taxon>
        <taxon>Pentapetalae</taxon>
        <taxon>Caryophyllales</taxon>
        <taxon>Chenopodiaceae</taxon>
        <taxon>Chenopodioideae</taxon>
        <taxon>Atripliceae</taxon>
        <taxon>Chenopodium</taxon>
    </lineage>
</organism>
<feature type="region of interest" description="Disordered" evidence="2">
    <location>
        <begin position="451"/>
        <end position="474"/>
    </location>
</feature>
<dbReference type="Proteomes" id="UP000596660">
    <property type="component" value="Unplaced"/>
</dbReference>
<proteinExistence type="predicted"/>
<keyword evidence="1" id="KW-0175">Coiled coil</keyword>
<feature type="compositionally biased region" description="Basic and acidic residues" evidence="2">
    <location>
        <begin position="22"/>
        <end position="35"/>
    </location>
</feature>
<reference evidence="3" key="1">
    <citation type="journal article" date="2017" name="Nature">
        <title>The genome of Chenopodium quinoa.</title>
        <authorList>
            <person name="Jarvis D.E."/>
            <person name="Ho Y.S."/>
            <person name="Lightfoot D.J."/>
            <person name="Schmoeckel S.M."/>
            <person name="Li B."/>
            <person name="Borm T.J.A."/>
            <person name="Ohyanagi H."/>
            <person name="Mineta K."/>
            <person name="Michell C.T."/>
            <person name="Saber N."/>
            <person name="Kharbatia N.M."/>
            <person name="Rupper R.R."/>
            <person name="Sharp A.R."/>
            <person name="Dally N."/>
            <person name="Boughton B.A."/>
            <person name="Woo Y.H."/>
            <person name="Gao G."/>
            <person name="Schijlen E.G.W.M."/>
            <person name="Guo X."/>
            <person name="Momin A.A."/>
            <person name="Negrao S."/>
            <person name="Al-Babili S."/>
            <person name="Gehring C."/>
            <person name="Roessner U."/>
            <person name="Jung C."/>
            <person name="Murphy K."/>
            <person name="Arold S.T."/>
            <person name="Gojobori T."/>
            <person name="van der Linden C.G."/>
            <person name="van Loo E.N."/>
            <person name="Jellen E.N."/>
            <person name="Maughan P.J."/>
            <person name="Tester M."/>
        </authorList>
    </citation>
    <scope>NUCLEOTIDE SEQUENCE [LARGE SCALE GENOMIC DNA]</scope>
    <source>
        <strain evidence="3">cv. PI 614886</strain>
    </source>
</reference>
<sequence length="474" mass="54367">VEIVDVEPLNIRYHLRSYAPEEAKNVSRRPGKEPIIEPDPPTSDFRDEDVEFVERSVENLEEEEDQSVVDTTDNLERHITCLGYAIHGLSTLNLFQRQKRKGPKALPLKRGGDASVGSKRLGDVTDRDQSKKQKTIPLKDQPSDKPNDVPVDTRSIVDLERDDADKLKNIVNIIASKQPVICADKATSLNKDMQPSATMRSGSSSLYAFIPLLTNDFVEISHVKISDEVMEEFLVPTGTADEPWHPRIQVNRGESVIIVAGSMGWRMLKDLATPADRPIDRLYAPCSQLMNDMLRTVNWAVEVVHMYKYFQKYADKAAEKVKKADEERKAAVLQVEDYKVKMKLLEKQVTDQEELKKKLVDQNKLKTKIANLEKSLKVEKVDKEKLMKSLEEARLEKPGIRRKAVNRFMRSDLYQDKLVDRYTGGWVVAHRCVCKVEDWEEKRWQAVEDAYDKDKHHSPTTTRRHTSLTLPPLR</sequence>
<feature type="region of interest" description="Disordered" evidence="2">
    <location>
        <begin position="22"/>
        <end position="46"/>
    </location>
</feature>
<feature type="coiled-coil region" evidence="1">
    <location>
        <begin position="314"/>
        <end position="396"/>
    </location>
</feature>
<keyword evidence="4" id="KW-1185">Reference proteome</keyword>
<dbReference type="AlphaFoldDB" id="A0A803N104"/>
<feature type="region of interest" description="Disordered" evidence="2">
    <location>
        <begin position="102"/>
        <end position="152"/>
    </location>
</feature>
<reference evidence="3" key="2">
    <citation type="submission" date="2021-03" db="UniProtKB">
        <authorList>
            <consortium name="EnsemblPlants"/>
        </authorList>
    </citation>
    <scope>IDENTIFICATION</scope>
</reference>
<dbReference type="Gramene" id="AUR62038638-RA">
    <property type="protein sequence ID" value="AUR62038638-RA:cds"/>
    <property type="gene ID" value="AUR62038638"/>
</dbReference>
<accession>A0A803N104</accession>
<feature type="compositionally biased region" description="Basic and acidic residues" evidence="2">
    <location>
        <begin position="120"/>
        <end position="131"/>
    </location>
</feature>
<dbReference type="EnsemblPlants" id="AUR62038638-RA">
    <property type="protein sequence ID" value="AUR62038638-RA:cds"/>
    <property type="gene ID" value="AUR62038638"/>
</dbReference>
<evidence type="ECO:0000256" key="1">
    <source>
        <dbReference type="SAM" id="Coils"/>
    </source>
</evidence>
<evidence type="ECO:0000313" key="3">
    <source>
        <dbReference type="EnsemblPlants" id="AUR62038638-RA:cds"/>
    </source>
</evidence>
<name>A0A803N104_CHEQI</name>